<gene>
    <name evidence="1" type="ORF">TELCIR_12524</name>
</gene>
<keyword evidence="2" id="KW-1185">Reference proteome</keyword>
<evidence type="ECO:0000313" key="2">
    <source>
        <dbReference type="Proteomes" id="UP000230423"/>
    </source>
</evidence>
<dbReference type="EMBL" id="KZ348730">
    <property type="protein sequence ID" value="PIO65788.1"/>
    <property type="molecule type" value="Genomic_DNA"/>
</dbReference>
<protein>
    <submittedName>
        <fullName evidence="1">Uncharacterized protein</fullName>
    </submittedName>
</protein>
<proteinExistence type="predicted"/>
<dbReference type="Proteomes" id="UP000230423">
    <property type="component" value="Unassembled WGS sequence"/>
</dbReference>
<organism evidence="1 2">
    <name type="scientific">Teladorsagia circumcincta</name>
    <name type="common">Brown stomach worm</name>
    <name type="synonym">Ostertagia circumcincta</name>
    <dbReference type="NCBI Taxonomy" id="45464"/>
    <lineage>
        <taxon>Eukaryota</taxon>
        <taxon>Metazoa</taxon>
        <taxon>Ecdysozoa</taxon>
        <taxon>Nematoda</taxon>
        <taxon>Chromadorea</taxon>
        <taxon>Rhabditida</taxon>
        <taxon>Rhabditina</taxon>
        <taxon>Rhabditomorpha</taxon>
        <taxon>Strongyloidea</taxon>
        <taxon>Trichostrongylidae</taxon>
        <taxon>Teladorsagia</taxon>
    </lineage>
</organism>
<reference evidence="1 2" key="1">
    <citation type="submission" date="2015-09" db="EMBL/GenBank/DDBJ databases">
        <title>Draft genome of the parasitic nematode Teladorsagia circumcincta isolate WARC Sus (inbred).</title>
        <authorList>
            <person name="Mitreva M."/>
        </authorList>
    </citation>
    <scope>NUCLEOTIDE SEQUENCE [LARGE SCALE GENOMIC DNA]</scope>
    <source>
        <strain evidence="1 2">S</strain>
    </source>
</reference>
<name>A0A2G9U6I5_TELCI</name>
<sequence>MPAASLAKLEQALKDDNLYEKKVKLQQTLKKLQQEETEAFNFVTTVLHNTNGVRLNLYTEDEASDNIKQAWRSLRPYAKSYMTNEFPEIILDFFLMTA</sequence>
<accession>A0A2G9U6I5</accession>
<evidence type="ECO:0000313" key="1">
    <source>
        <dbReference type="EMBL" id="PIO65788.1"/>
    </source>
</evidence>
<dbReference type="AlphaFoldDB" id="A0A2G9U6I5"/>